<name>A0A2V1DLH9_9PLEO</name>
<dbReference type="Proteomes" id="UP000244855">
    <property type="component" value="Unassembled WGS sequence"/>
</dbReference>
<keyword evidence="2" id="KW-1185">Reference proteome</keyword>
<dbReference type="EMBL" id="KZ805421">
    <property type="protein sequence ID" value="PVH98109.1"/>
    <property type="molecule type" value="Genomic_DNA"/>
</dbReference>
<evidence type="ECO:0000313" key="1">
    <source>
        <dbReference type="EMBL" id="PVH98109.1"/>
    </source>
</evidence>
<dbReference type="STRING" id="97972.A0A2V1DLH9"/>
<dbReference type="AlphaFoldDB" id="A0A2V1DLH9"/>
<evidence type="ECO:0000313" key="2">
    <source>
        <dbReference type="Proteomes" id="UP000244855"/>
    </source>
</evidence>
<gene>
    <name evidence="1" type="ORF">DM02DRAFT_60110</name>
</gene>
<dbReference type="OrthoDB" id="3786498at2759"/>
<proteinExistence type="predicted"/>
<accession>A0A2V1DLH9</accession>
<organism evidence="1 2">
    <name type="scientific">Periconia macrospinosa</name>
    <dbReference type="NCBI Taxonomy" id="97972"/>
    <lineage>
        <taxon>Eukaryota</taxon>
        <taxon>Fungi</taxon>
        <taxon>Dikarya</taxon>
        <taxon>Ascomycota</taxon>
        <taxon>Pezizomycotina</taxon>
        <taxon>Dothideomycetes</taxon>
        <taxon>Pleosporomycetidae</taxon>
        <taxon>Pleosporales</taxon>
        <taxon>Massarineae</taxon>
        <taxon>Periconiaceae</taxon>
        <taxon>Periconia</taxon>
    </lineage>
</organism>
<protein>
    <submittedName>
        <fullName evidence="1">Uncharacterized protein</fullName>
    </submittedName>
</protein>
<sequence length="213" mass="24480">MENPSEFVREHLLWLPEGQLFTSDMDISPYYRKWGFTIYRTAYGPGSDQCWQTIIDKINAQVSEDALDPRSADPAAHRAVQLFRLDARSDRNTLEGLNADQVRELYKNAVGGQPMNADDRARRVFLLVDEEVIEATSLKEFWVKGIQVDYAIGDYTHNNRRLGSSPRYFGWMKLAIRSVPHFWASLYYQEMEDIAPETIGGAVLSVWDCLSSY</sequence>
<reference evidence="1 2" key="1">
    <citation type="journal article" date="2018" name="Sci. Rep.">
        <title>Comparative genomics provides insights into the lifestyle and reveals functional heterogeneity of dark septate endophytic fungi.</title>
        <authorList>
            <person name="Knapp D.G."/>
            <person name="Nemeth J.B."/>
            <person name="Barry K."/>
            <person name="Hainaut M."/>
            <person name="Henrissat B."/>
            <person name="Johnson J."/>
            <person name="Kuo A."/>
            <person name="Lim J.H.P."/>
            <person name="Lipzen A."/>
            <person name="Nolan M."/>
            <person name="Ohm R.A."/>
            <person name="Tamas L."/>
            <person name="Grigoriev I.V."/>
            <person name="Spatafora J.W."/>
            <person name="Nagy L.G."/>
            <person name="Kovacs G.M."/>
        </authorList>
    </citation>
    <scope>NUCLEOTIDE SEQUENCE [LARGE SCALE GENOMIC DNA]</scope>
    <source>
        <strain evidence="1 2">DSE2036</strain>
    </source>
</reference>